<dbReference type="GO" id="GO:0015944">
    <property type="term" value="P:formate oxidation"/>
    <property type="evidence" value="ECO:0007669"/>
    <property type="project" value="InterPro"/>
</dbReference>
<keyword evidence="3 7" id="KW-0479">Metal-binding</keyword>
<proteinExistence type="predicted"/>
<keyword evidence="6 7" id="KW-0411">Iron-sulfur</keyword>
<dbReference type="PANTHER" id="PTHR43545:SF6">
    <property type="entry name" value="FORMATE DEHYDROGENASE, NITRATE-INDUCIBLE, IRON-SULFUR SUBUNIT"/>
    <property type="match status" value="1"/>
</dbReference>
<feature type="transmembrane region" description="Helical" evidence="8">
    <location>
        <begin position="239"/>
        <end position="261"/>
    </location>
</feature>
<evidence type="ECO:0000256" key="8">
    <source>
        <dbReference type="SAM" id="Phobius"/>
    </source>
</evidence>
<keyword evidence="8" id="KW-0812">Transmembrane</keyword>
<dbReference type="GO" id="GO:0045333">
    <property type="term" value="P:cellular respiration"/>
    <property type="evidence" value="ECO:0007669"/>
    <property type="project" value="InterPro"/>
</dbReference>
<evidence type="ECO:0000256" key="4">
    <source>
        <dbReference type="ARBA" id="ARBA00022737"/>
    </source>
</evidence>
<feature type="binding site" evidence="7">
    <location>
        <position position="19"/>
    </location>
    <ligand>
        <name>[4Fe-4S] cluster</name>
        <dbReference type="ChEBI" id="CHEBI:49883"/>
        <label>1</label>
    </ligand>
</feature>
<dbReference type="Pfam" id="PF13247">
    <property type="entry name" value="Fer4_11"/>
    <property type="match status" value="1"/>
</dbReference>
<evidence type="ECO:0000256" key="5">
    <source>
        <dbReference type="ARBA" id="ARBA00023004"/>
    </source>
</evidence>
<organism evidence="10 11">
    <name type="scientific">Slackia faecicanis</name>
    <dbReference type="NCBI Taxonomy" id="255723"/>
    <lineage>
        <taxon>Bacteria</taxon>
        <taxon>Bacillati</taxon>
        <taxon>Actinomycetota</taxon>
        <taxon>Coriobacteriia</taxon>
        <taxon>Eggerthellales</taxon>
        <taxon>Eggerthellaceae</taxon>
        <taxon>Slackia</taxon>
    </lineage>
</organism>
<dbReference type="InterPro" id="IPR017896">
    <property type="entry name" value="4Fe4S_Fe-S-bd"/>
</dbReference>
<feature type="binding site" evidence="7">
    <location>
        <position position="119"/>
    </location>
    <ligand>
        <name>[4Fe-4S] cluster</name>
        <dbReference type="ChEBI" id="CHEBI:49883"/>
        <label>4</label>
    </ligand>
</feature>
<dbReference type="Gene3D" id="3.30.70.20">
    <property type="match status" value="2"/>
</dbReference>
<feature type="domain" description="4Fe-4S ferredoxin-type" evidence="9">
    <location>
        <begin position="4"/>
        <end position="34"/>
    </location>
</feature>
<evidence type="ECO:0000313" key="11">
    <source>
        <dbReference type="Proteomes" id="UP000267368"/>
    </source>
</evidence>
<dbReference type="InterPro" id="IPR014603">
    <property type="entry name" value="Formate_DH_Fe-S_su"/>
</dbReference>
<dbReference type="PROSITE" id="PS51379">
    <property type="entry name" value="4FE4S_FER_2"/>
    <property type="match status" value="2"/>
</dbReference>
<accession>A0A3N0AHG3</accession>
<feature type="binding site" evidence="7">
    <location>
        <position position="143"/>
    </location>
    <ligand>
        <name>[4Fe-4S] cluster</name>
        <dbReference type="ChEBI" id="CHEBI:49883"/>
        <label>2</label>
    </ligand>
</feature>
<keyword evidence="2 7" id="KW-0004">4Fe-4S</keyword>
<feature type="binding site" evidence="7">
    <location>
        <position position="116"/>
    </location>
    <ligand>
        <name>[4Fe-4S] cluster</name>
        <dbReference type="ChEBI" id="CHEBI:49883"/>
        <label>4</label>
    </ligand>
</feature>
<dbReference type="Proteomes" id="UP000267368">
    <property type="component" value="Unassembled WGS sequence"/>
</dbReference>
<feature type="binding site" evidence="7">
    <location>
        <position position="13"/>
    </location>
    <ligand>
        <name>[4Fe-4S] cluster</name>
        <dbReference type="ChEBI" id="CHEBI:49883"/>
        <label>1</label>
    </ligand>
</feature>
<feature type="binding site" evidence="7">
    <location>
        <position position="162"/>
    </location>
    <ligand>
        <name>[4Fe-4S] cluster</name>
        <dbReference type="ChEBI" id="CHEBI:49883"/>
        <label>1</label>
    </ligand>
</feature>
<dbReference type="PIRSF" id="PIRSF036298">
    <property type="entry name" value="FDH_4Fe4S"/>
    <property type="match status" value="1"/>
</dbReference>
<dbReference type="GO" id="GO:0051539">
    <property type="term" value="F:4 iron, 4 sulfur cluster binding"/>
    <property type="evidence" value="ECO:0007669"/>
    <property type="project" value="UniProtKB-KW"/>
</dbReference>
<keyword evidence="5 7" id="KW-0408">Iron</keyword>
<feature type="binding site" evidence="7">
    <location>
        <position position="122"/>
    </location>
    <ligand>
        <name>[4Fe-4S] cluster</name>
        <dbReference type="ChEBI" id="CHEBI:49883"/>
        <label>4</label>
    </ligand>
</feature>
<evidence type="ECO:0000256" key="1">
    <source>
        <dbReference type="ARBA" id="ARBA00004196"/>
    </source>
</evidence>
<dbReference type="GO" id="GO:0046872">
    <property type="term" value="F:metal ion binding"/>
    <property type="evidence" value="ECO:0007669"/>
    <property type="project" value="UniProtKB-KW"/>
</dbReference>
<dbReference type="CDD" id="cd10562">
    <property type="entry name" value="FDH_b_like"/>
    <property type="match status" value="1"/>
</dbReference>
<feature type="binding site" evidence="7">
    <location>
        <position position="91"/>
    </location>
    <ligand>
        <name>[4Fe-4S] cluster</name>
        <dbReference type="ChEBI" id="CHEBI:49883"/>
        <label>3</label>
    </ligand>
</feature>
<feature type="binding site" evidence="7">
    <location>
        <position position="83"/>
    </location>
    <ligand>
        <name>[4Fe-4S] cluster</name>
        <dbReference type="ChEBI" id="CHEBI:49883"/>
        <label>3</label>
    </ligand>
</feature>
<sequence length="312" mass="33346">MSEKAILFDSSKCTACKGCQIACKCWNGLPSPTGLNENVFSGTLQNPPDVNGDTRLIITFNEMEAEEGMSNKSIAWAFGRRSCQHCSDAPCAQVCPGGALVKDEATGFVSVDDSKCIGCQYCSSACPFDVPHYYGAQSKVNKCTGCIDRVENGMAPACVSTCQPGALQFGDRDEMIAIAHKRVEFLKAHGYEKATVYGENEMGGLHVIQVLKYGVEAHGQVEDPKVSPMVGLQQIMKPITAVGTGATVLGLGAMFALAAGYRHKNLAYNEKTGDTIDVDTGEVVKHGDAQDELTVVEHLTENLPKKKGGSHE</sequence>
<dbReference type="EMBL" id="QICB01000001">
    <property type="protein sequence ID" value="RNL21544.1"/>
    <property type="molecule type" value="Genomic_DNA"/>
</dbReference>
<evidence type="ECO:0000256" key="6">
    <source>
        <dbReference type="ARBA" id="ARBA00023014"/>
    </source>
</evidence>
<evidence type="ECO:0000256" key="2">
    <source>
        <dbReference type="ARBA" id="ARBA00022485"/>
    </source>
</evidence>
<feature type="binding site" evidence="7">
    <location>
        <position position="95"/>
    </location>
    <ligand>
        <name>[4Fe-4S] cluster</name>
        <dbReference type="ChEBI" id="CHEBI:49883"/>
        <label>4</label>
    </ligand>
</feature>
<evidence type="ECO:0000313" key="10">
    <source>
        <dbReference type="EMBL" id="RNL21544.1"/>
    </source>
</evidence>
<feature type="domain" description="4Fe-4S ferredoxin-type" evidence="9">
    <location>
        <begin position="107"/>
        <end position="136"/>
    </location>
</feature>
<protein>
    <submittedName>
        <fullName evidence="10">4Fe-4S ferredoxin</fullName>
    </submittedName>
</protein>
<dbReference type="SUPFAM" id="SSF54862">
    <property type="entry name" value="4Fe-4S ferredoxins"/>
    <property type="match status" value="1"/>
</dbReference>
<comment type="caution">
    <text evidence="10">The sequence shown here is derived from an EMBL/GenBank/DDBJ whole genome shotgun (WGS) entry which is preliminary data.</text>
</comment>
<keyword evidence="8" id="KW-0472">Membrane</keyword>
<feature type="binding site" evidence="7">
    <location>
        <position position="146"/>
    </location>
    <ligand>
        <name>[4Fe-4S] cluster</name>
        <dbReference type="ChEBI" id="CHEBI:49883"/>
        <label>2</label>
    </ligand>
</feature>
<feature type="binding site" evidence="7">
    <location>
        <position position="126"/>
    </location>
    <ligand>
        <name>[4Fe-4S] cluster</name>
        <dbReference type="ChEBI" id="CHEBI:49883"/>
        <label>3</label>
    </ligand>
</feature>
<evidence type="ECO:0000256" key="3">
    <source>
        <dbReference type="ARBA" id="ARBA00022723"/>
    </source>
</evidence>
<keyword evidence="11" id="KW-1185">Reference proteome</keyword>
<dbReference type="InterPro" id="IPR017900">
    <property type="entry name" value="4Fe4S_Fe_S_CS"/>
</dbReference>
<comment type="subcellular location">
    <subcellularLocation>
        <location evidence="1">Cell envelope</location>
    </subcellularLocation>
</comment>
<evidence type="ECO:0000259" key="9">
    <source>
        <dbReference type="PROSITE" id="PS51379"/>
    </source>
</evidence>
<feature type="binding site" evidence="7">
    <location>
        <position position="86"/>
    </location>
    <ligand>
        <name>[4Fe-4S] cluster</name>
        <dbReference type="ChEBI" id="CHEBI:49883"/>
        <label>3</label>
    </ligand>
</feature>
<keyword evidence="4" id="KW-0677">Repeat</keyword>
<dbReference type="GO" id="GO:0030313">
    <property type="term" value="C:cell envelope"/>
    <property type="evidence" value="ECO:0007669"/>
    <property type="project" value="UniProtKB-SubCell"/>
</dbReference>
<name>A0A3N0AHG3_9ACTN</name>
<feature type="binding site" evidence="7">
    <location>
        <position position="23"/>
    </location>
    <ligand>
        <name>[4Fe-4S] cluster</name>
        <dbReference type="ChEBI" id="CHEBI:49883"/>
        <label>2</label>
    </ligand>
</feature>
<gene>
    <name evidence="10" type="ORF">DMP07_01515</name>
</gene>
<dbReference type="PROSITE" id="PS00198">
    <property type="entry name" value="4FE4S_FER_1"/>
    <property type="match status" value="1"/>
</dbReference>
<dbReference type="RefSeq" id="WP_123197385.1">
    <property type="nucleotide sequence ID" value="NZ_QICB01000001.1"/>
</dbReference>
<feature type="binding site" evidence="7">
    <location>
        <position position="158"/>
    </location>
    <ligand>
        <name>[4Fe-4S] cluster</name>
        <dbReference type="ChEBI" id="CHEBI:49883"/>
        <label>2</label>
    </ligand>
</feature>
<feature type="binding site" evidence="7">
    <location>
        <position position="16"/>
    </location>
    <ligand>
        <name>[4Fe-4S] cluster</name>
        <dbReference type="ChEBI" id="CHEBI:49883"/>
        <label>1</label>
    </ligand>
</feature>
<dbReference type="OrthoDB" id="9779457at2"/>
<dbReference type="PANTHER" id="PTHR43545">
    <property type="entry name" value="FORMATE DEHYDROGENASE, NITRATE-INDUCIBLE, IRON-SULFUR SUBUNIT"/>
    <property type="match status" value="1"/>
</dbReference>
<dbReference type="AlphaFoldDB" id="A0A3N0AHG3"/>
<reference evidence="11" key="1">
    <citation type="submission" date="2018-05" db="EMBL/GenBank/DDBJ databases">
        <title>Genome Sequencing of selected type strains of the family Eggerthellaceae.</title>
        <authorList>
            <person name="Danylec N."/>
            <person name="Stoll D.A."/>
            <person name="Doetsch A."/>
            <person name="Huch M."/>
        </authorList>
    </citation>
    <scope>NUCLEOTIDE SEQUENCE [LARGE SCALE GENOMIC DNA]</scope>
    <source>
        <strain evidence="11">DSM 17537</strain>
    </source>
</reference>
<comment type="cofactor">
    <cofactor evidence="7">
        <name>[4Fe-4S] cluster</name>
        <dbReference type="ChEBI" id="CHEBI:49883"/>
    </cofactor>
    <text evidence="7">Binds 4 [4Fe-4S] clusters per subunit.</text>
</comment>
<keyword evidence="8" id="KW-1133">Transmembrane helix</keyword>
<dbReference type="InterPro" id="IPR051555">
    <property type="entry name" value="FDH_Electron_Transfer_Unit"/>
</dbReference>
<evidence type="ECO:0000256" key="7">
    <source>
        <dbReference type="PIRSR" id="PIRSR036298-50"/>
    </source>
</evidence>